<reference evidence="1 2" key="1">
    <citation type="submission" date="2019-03" db="EMBL/GenBank/DDBJ databases">
        <title>First draft genome of Liparis tanakae, snailfish: a comprehensive survey of snailfish specific genes.</title>
        <authorList>
            <person name="Kim W."/>
            <person name="Song I."/>
            <person name="Jeong J.-H."/>
            <person name="Kim D."/>
            <person name="Kim S."/>
            <person name="Ryu S."/>
            <person name="Song J.Y."/>
            <person name="Lee S.K."/>
        </authorList>
    </citation>
    <scope>NUCLEOTIDE SEQUENCE [LARGE SCALE GENOMIC DNA]</scope>
    <source>
        <tissue evidence="1">Muscle</tissue>
    </source>
</reference>
<organism evidence="1 2">
    <name type="scientific">Liparis tanakae</name>
    <name type="common">Tanaka's snailfish</name>
    <dbReference type="NCBI Taxonomy" id="230148"/>
    <lineage>
        <taxon>Eukaryota</taxon>
        <taxon>Metazoa</taxon>
        <taxon>Chordata</taxon>
        <taxon>Craniata</taxon>
        <taxon>Vertebrata</taxon>
        <taxon>Euteleostomi</taxon>
        <taxon>Actinopterygii</taxon>
        <taxon>Neopterygii</taxon>
        <taxon>Teleostei</taxon>
        <taxon>Neoteleostei</taxon>
        <taxon>Acanthomorphata</taxon>
        <taxon>Eupercaria</taxon>
        <taxon>Perciformes</taxon>
        <taxon>Cottioidei</taxon>
        <taxon>Cottales</taxon>
        <taxon>Liparidae</taxon>
        <taxon>Liparis</taxon>
    </lineage>
</organism>
<dbReference type="Proteomes" id="UP000314294">
    <property type="component" value="Unassembled WGS sequence"/>
</dbReference>
<evidence type="ECO:0000313" key="1">
    <source>
        <dbReference type="EMBL" id="TNN41403.1"/>
    </source>
</evidence>
<accession>A0A4Z2FKX7</accession>
<evidence type="ECO:0000313" key="2">
    <source>
        <dbReference type="Proteomes" id="UP000314294"/>
    </source>
</evidence>
<protein>
    <submittedName>
        <fullName evidence="1">Uncharacterized protein</fullName>
    </submittedName>
</protein>
<sequence>MADNFSRSGTLIRPNLAFIVHTLGHSWTYEWNRSGGRKRRRSIVMMKTQRGSQEIAAGDVGQV</sequence>
<dbReference type="EMBL" id="SRLO01001111">
    <property type="protein sequence ID" value="TNN41403.1"/>
    <property type="molecule type" value="Genomic_DNA"/>
</dbReference>
<keyword evidence="2" id="KW-1185">Reference proteome</keyword>
<dbReference type="AlphaFoldDB" id="A0A4Z2FKX7"/>
<gene>
    <name evidence="1" type="ORF">EYF80_048430</name>
</gene>
<name>A0A4Z2FKX7_9TELE</name>
<proteinExistence type="predicted"/>
<comment type="caution">
    <text evidence="1">The sequence shown here is derived from an EMBL/GenBank/DDBJ whole genome shotgun (WGS) entry which is preliminary data.</text>
</comment>